<organism evidence="2 3">
    <name type="scientific">Sphaerosporella brunnea</name>
    <dbReference type="NCBI Taxonomy" id="1250544"/>
    <lineage>
        <taxon>Eukaryota</taxon>
        <taxon>Fungi</taxon>
        <taxon>Dikarya</taxon>
        <taxon>Ascomycota</taxon>
        <taxon>Pezizomycotina</taxon>
        <taxon>Pezizomycetes</taxon>
        <taxon>Pezizales</taxon>
        <taxon>Pyronemataceae</taxon>
        <taxon>Sphaerosporella</taxon>
    </lineage>
</organism>
<sequence length="490" mass="54805">MDISLIGTKRDAESLQVERAAKRLRNDDQERCDAIDTIGSAIISHAGLADDAVFRTDTVTGRQPEITKVTEGSERGGSQPADTQALAHKELTNCKRGLREVLVVFTRVSGGRYLSHNYWETVVQPSPTPLMQHLLSAEHRYQFVAFGGGDEQIVRDMVSLHEDRPPRFSRFPNDVDTVTFGEAIQAVEAWIRNPEQGARRLKKMLEFELNVHVLWAVPATDRGKHLHEHVQAINERRKHSTDITKIARAFNQSCKQRWIRDAEDTTRYFYSQVTDLAAAAGRAGMSIKDLRDRIHKPDSARIRRNVVAHEVTANDIPVAIKYARDPLQESMMGWSFHAYWGVTPETYDVLADGAKQRLLQKSMRNMRSEVAPLSAPRKSPNNRHPQASIRHPDVRCTGRPDLHCGAPFAPRAGPCIGSPAEKYTALATELDTVRSNLSASKDAVQSLTKKNTERETTNAGLEATVQTFINKGNLLCEQVTELLARDKGPV</sequence>
<evidence type="ECO:0000313" key="2">
    <source>
        <dbReference type="EMBL" id="KAA8913967.1"/>
    </source>
</evidence>
<accession>A0A5J5F9D9</accession>
<dbReference type="EMBL" id="VXIS01000010">
    <property type="protein sequence ID" value="KAA8913967.1"/>
    <property type="molecule type" value="Genomic_DNA"/>
</dbReference>
<evidence type="ECO:0000313" key="3">
    <source>
        <dbReference type="Proteomes" id="UP000326924"/>
    </source>
</evidence>
<protein>
    <submittedName>
        <fullName evidence="2">Uncharacterized protein</fullName>
    </submittedName>
</protein>
<feature type="region of interest" description="Disordered" evidence="1">
    <location>
        <begin position="371"/>
        <end position="394"/>
    </location>
</feature>
<name>A0A5J5F9D9_9PEZI</name>
<reference evidence="2 3" key="1">
    <citation type="submission" date="2019-09" db="EMBL/GenBank/DDBJ databases">
        <title>Draft genome of the ectomycorrhizal ascomycete Sphaerosporella brunnea.</title>
        <authorList>
            <consortium name="DOE Joint Genome Institute"/>
            <person name="Benucci G.M."/>
            <person name="Marozzi G."/>
            <person name="Antonielli L."/>
            <person name="Sanchez S."/>
            <person name="Marco P."/>
            <person name="Wang X."/>
            <person name="Falini L.B."/>
            <person name="Barry K."/>
            <person name="Haridas S."/>
            <person name="Lipzen A."/>
            <person name="Labutti K."/>
            <person name="Grigoriev I.V."/>
            <person name="Murat C."/>
            <person name="Martin F."/>
            <person name="Albertini E."/>
            <person name="Donnini D."/>
            <person name="Bonito G."/>
        </authorList>
    </citation>
    <scope>NUCLEOTIDE SEQUENCE [LARGE SCALE GENOMIC DNA]</scope>
    <source>
        <strain evidence="2 3">Sb_GMNB300</strain>
    </source>
</reference>
<proteinExistence type="predicted"/>
<comment type="caution">
    <text evidence="2">The sequence shown here is derived from an EMBL/GenBank/DDBJ whole genome shotgun (WGS) entry which is preliminary data.</text>
</comment>
<dbReference type="InParanoid" id="A0A5J5F9D9"/>
<feature type="region of interest" description="Disordered" evidence="1">
    <location>
        <begin position="63"/>
        <end position="82"/>
    </location>
</feature>
<keyword evidence="3" id="KW-1185">Reference proteome</keyword>
<dbReference type="Proteomes" id="UP000326924">
    <property type="component" value="Unassembled WGS sequence"/>
</dbReference>
<gene>
    <name evidence="2" type="ORF">FN846DRAFT_902400</name>
</gene>
<evidence type="ECO:0000256" key="1">
    <source>
        <dbReference type="SAM" id="MobiDB-lite"/>
    </source>
</evidence>
<dbReference type="AlphaFoldDB" id="A0A5J5F9D9"/>